<dbReference type="OrthoDB" id="12748at10239"/>
<name>A0A0B5J5M8_9VIRU</name>
<feature type="region of interest" description="Disordered" evidence="1">
    <location>
        <begin position="70"/>
        <end position="97"/>
    </location>
</feature>
<dbReference type="EMBL" id="KP136319">
    <property type="protein sequence ID" value="AJF96975.1"/>
    <property type="molecule type" value="Genomic_DNA"/>
</dbReference>
<proteinExistence type="predicted"/>
<reference evidence="2 3" key="1">
    <citation type="journal article" date="2015" name="Parasitol. Res.">
        <title>Viruses in close associations with free-living amoebae.</title>
        <authorList>
            <person name="Scheid P."/>
        </authorList>
    </citation>
    <scope>NUCLEOTIDE SEQUENCE [LARGE SCALE GENOMIC DNA]</scope>
    <source>
        <strain evidence="2">KlaHel</strain>
    </source>
</reference>
<dbReference type="GeneID" id="23461892"/>
<feature type="region of interest" description="Disordered" evidence="1">
    <location>
        <begin position="1"/>
        <end position="32"/>
    </location>
</feature>
<evidence type="ECO:0000313" key="2">
    <source>
        <dbReference type="EMBL" id="AJF96975.1"/>
    </source>
</evidence>
<accession>A0A0B5J5M8</accession>
<dbReference type="Gene3D" id="3.30.40.220">
    <property type="match status" value="2"/>
</dbReference>
<dbReference type="KEGG" id="vg:23461892"/>
<evidence type="ECO:0000313" key="3">
    <source>
        <dbReference type="Proteomes" id="UP000202511"/>
    </source>
</evidence>
<sequence>MTHTHYRSTNRKKHPAETAAAAARDRAAARGTATVVRDRVVGSDAAAPETAAATPPLPVNPIAWVFVASTEADPKPKPKRCGRPRKADNEAPSSKSNAWYYKNRDKASADAKRRYALVKDDPAYIERRKQRVNRRYRENAGGLRDKIHARNRTPAHRYSLYRTQAKRAGRAFTITREQFDSMFFAAACSYCGTARVDPQTLGIDRFDNTVGYEPENCRACCAACNYMKSSMTMDNFVKKCRTVRDVSVNGPPTLTAAQVNALPIMRWDKYMCNTFGKYKYTATKRGYEFALGKCDFARLVDEPCHYCWTARGGIDRVDNAVGYLLPNCVPCCGTCNAMKNASTKEDFIMQCTRVANFYCSTQ</sequence>
<evidence type="ECO:0000256" key="1">
    <source>
        <dbReference type="SAM" id="MobiDB-lite"/>
    </source>
</evidence>
<protein>
    <submittedName>
        <fullName evidence="2">Uncharacterized protein</fullName>
    </submittedName>
</protein>
<organism evidence="2 3">
    <name type="scientific">Pandoravirus inopinatum</name>
    <dbReference type="NCBI Taxonomy" id="1605721"/>
    <lineage>
        <taxon>Viruses</taxon>
        <taxon>Pandoravirus</taxon>
    </lineage>
</organism>
<dbReference type="Proteomes" id="UP000202511">
    <property type="component" value="Segment"/>
</dbReference>
<feature type="compositionally biased region" description="Basic residues" evidence="1">
    <location>
        <begin position="1"/>
        <end position="14"/>
    </location>
</feature>
<dbReference type="RefSeq" id="YP_009119210.1">
    <property type="nucleotide sequence ID" value="NC_026440.1"/>
</dbReference>